<gene>
    <name evidence="1" type="ORF">R5R35_004115</name>
</gene>
<dbReference type="AlphaFoldDB" id="A0AAN9VK04"/>
<comment type="caution">
    <text evidence="1">The sequence shown here is derived from an EMBL/GenBank/DDBJ whole genome shotgun (WGS) entry which is preliminary data.</text>
</comment>
<dbReference type="Proteomes" id="UP001378592">
    <property type="component" value="Unassembled WGS sequence"/>
</dbReference>
<organism evidence="1 2">
    <name type="scientific">Gryllus longicercus</name>
    <dbReference type="NCBI Taxonomy" id="2509291"/>
    <lineage>
        <taxon>Eukaryota</taxon>
        <taxon>Metazoa</taxon>
        <taxon>Ecdysozoa</taxon>
        <taxon>Arthropoda</taxon>
        <taxon>Hexapoda</taxon>
        <taxon>Insecta</taxon>
        <taxon>Pterygota</taxon>
        <taxon>Neoptera</taxon>
        <taxon>Polyneoptera</taxon>
        <taxon>Orthoptera</taxon>
        <taxon>Ensifera</taxon>
        <taxon>Gryllidea</taxon>
        <taxon>Grylloidea</taxon>
        <taxon>Gryllidae</taxon>
        <taxon>Gryllinae</taxon>
        <taxon>Gryllus</taxon>
    </lineage>
</organism>
<sequence>MRCADQMLTGLKLFCGIMNMRSPLKKTNYTNINNRINDTTKAVKKLFISYAVKHGGVSDLSVTWNGTWITRGYTSQHGVCRVIGSKFGEVIDTKVFADPPTVEHVNHG</sequence>
<keyword evidence="2" id="KW-1185">Reference proteome</keyword>
<evidence type="ECO:0000313" key="2">
    <source>
        <dbReference type="Proteomes" id="UP001378592"/>
    </source>
</evidence>
<reference evidence="1 2" key="1">
    <citation type="submission" date="2024-03" db="EMBL/GenBank/DDBJ databases">
        <title>The genome assembly and annotation of the cricket Gryllus longicercus Weissman &amp; Gray.</title>
        <authorList>
            <person name="Szrajer S."/>
            <person name="Gray D."/>
            <person name="Ylla G."/>
        </authorList>
    </citation>
    <scope>NUCLEOTIDE SEQUENCE [LARGE SCALE GENOMIC DNA]</scope>
    <source>
        <strain evidence="1">DAG 2021-001</strain>
        <tissue evidence="1">Whole body minus gut</tissue>
    </source>
</reference>
<protein>
    <submittedName>
        <fullName evidence="1">Uncharacterized protein</fullName>
    </submittedName>
</protein>
<name>A0AAN9VK04_9ORTH</name>
<accession>A0AAN9VK04</accession>
<dbReference type="EMBL" id="JAZDUA010000209">
    <property type="protein sequence ID" value="KAK7864206.1"/>
    <property type="molecule type" value="Genomic_DNA"/>
</dbReference>
<proteinExistence type="predicted"/>
<evidence type="ECO:0000313" key="1">
    <source>
        <dbReference type="EMBL" id="KAK7864206.1"/>
    </source>
</evidence>